<dbReference type="InterPro" id="IPR050462">
    <property type="entry name" value="Retroviral_Gag-Pol_poly"/>
</dbReference>
<keyword evidence="3" id="KW-1185">Reference proteome</keyword>
<sequence>MYNKHGMSAIVWSDLWEEYTEHLGDALRWPKNGTFDMNNVLKVEEQLHKRKARPGQIEAIEWWRKEAHRRYEKEQGKVEKALRMSEKDKQKQFEEIGREVTIERKIRENEGNIAGIYPLLPTIADGPPYLPVKEWPVAPEDPLLMELIDVPPPYFNGGPQMVAPIPPIQASQQPPAPTAPVFPGPPSVSQKELDSLVQKTNELAVTDVPKSEKEEAETRVDVPESPNPIDVCPHDPLNNTYPPLTMEGKYLAELWTKIKNLPTVMEQMNEIVEFMLRGGSHLPYEKVMLGRTKLQQGDIYRFILHLYAQYFKFKKLRTPKDIGELISKLGEEDEEETGEEAAGRIPQLLDFMTELRPKLKENTKHTRIGADVGTQVHQMIVRKQGRAPKLGSKDSDQQTEKDLTWFYEEYGPFTEYEKGLAKTAILWTSQPQLFNPDLLAQMYSELGGRERLIASIHMTQHLITLSKQTRPHCCLLESLLDRCTSPGFLQSPDRFLNIYLDARQEHYNAQGTPNSGQINVGGVEKNCTYGQYPIREVHPRQGANGDLERVFVYTPLTKLEIMRMKELVPPHSKDPVGFFKELTHILTMGVYTYGDLTQILQKTLPPGIYEKLRGQDWMIDNTPLSWTVLETADRDRLPGADIEPQLKSAPGMILKILQRLLTTRKEDWDAISACKQKIGEDVGDYYSRLEQCFMANSGLKLESESYSHLFVSKLVENCTPKLKERVQKVESSWQAQSPSQVLRILQYHQNRIREEEERDKNKMKETKMKALVAQTILPKADATPQAQRKIATTKGVCNYCKKPGHYVKDLQGNITCPVLKHNVATGKTVARVHAPREQQRTPTPTQKQENQTQMYMLDHNTEYTEYPEFPSFL</sequence>
<feature type="compositionally biased region" description="Basic and acidic residues" evidence="1">
    <location>
        <begin position="209"/>
        <end position="222"/>
    </location>
</feature>
<dbReference type="Gene3D" id="1.10.375.10">
    <property type="entry name" value="Human Immunodeficiency Virus Type 1 Capsid Protein"/>
    <property type="match status" value="1"/>
</dbReference>
<evidence type="ECO:0000256" key="1">
    <source>
        <dbReference type="SAM" id="MobiDB-lite"/>
    </source>
</evidence>
<reference evidence="2" key="1">
    <citation type="journal article" date="2022" name="bioRxiv">
        <title>Sequencing and chromosome-scale assembly of the giantPleurodeles waltlgenome.</title>
        <authorList>
            <person name="Brown T."/>
            <person name="Elewa A."/>
            <person name="Iarovenko S."/>
            <person name="Subramanian E."/>
            <person name="Araus A.J."/>
            <person name="Petzold A."/>
            <person name="Susuki M."/>
            <person name="Suzuki K.-i.T."/>
            <person name="Hayashi T."/>
            <person name="Toyoda A."/>
            <person name="Oliveira C."/>
            <person name="Osipova E."/>
            <person name="Leigh N.D."/>
            <person name="Simon A."/>
            <person name="Yun M.H."/>
        </authorList>
    </citation>
    <scope>NUCLEOTIDE SEQUENCE</scope>
    <source>
        <strain evidence="2">20211129_DDA</strain>
        <tissue evidence="2">Liver</tissue>
    </source>
</reference>
<evidence type="ECO:0000313" key="2">
    <source>
        <dbReference type="EMBL" id="KAJ1198997.1"/>
    </source>
</evidence>
<accession>A0AAV7VCC2</accession>
<gene>
    <name evidence="2" type="ORF">NDU88_002835</name>
</gene>
<dbReference type="Proteomes" id="UP001066276">
    <property type="component" value="Chromosome 2_1"/>
</dbReference>
<name>A0AAV7VCC2_PLEWA</name>
<proteinExistence type="predicted"/>
<organism evidence="2 3">
    <name type="scientific">Pleurodeles waltl</name>
    <name type="common">Iberian ribbed newt</name>
    <dbReference type="NCBI Taxonomy" id="8319"/>
    <lineage>
        <taxon>Eukaryota</taxon>
        <taxon>Metazoa</taxon>
        <taxon>Chordata</taxon>
        <taxon>Craniata</taxon>
        <taxon>Vertebrata</taxon>
        <taxon>Euteleostomi</taxon>
        <taxon>Amphibia</taxon>
        <taxon>Batrachia</taxon>
        <taxon>Caudata</taxon>
        <taxon>Salamandroidea</taxon>
        <taxon>Salamandridae</taxon>
        <taxon>Pleurodelinae</taxon>
        <taxon>Pleurodeles</taxon>
    </lineage>
</organism>
<comment type="caution">
    <text evidence="2">The sequence shown here is derived from an EMBL/GenBank/DDBJ whole genome shotgun (WGS) entry which is preliminary data.</text>
</comment>
<dbReference type="SUPFAM" id="SSF47943">
    <property type="entry name" value="Retrovirus capsid protein, N-terminal core domain"/>
    <property type="match status" value="1"/>
</dbReference>
<evidence type="ECO:0000313" key="3">
    <source>
        <dbReference type="Proteomes" id="UP001066276"/>
    </source>
</evidence>
<protein>
    <submittedName>
        <fullName evidence="2">Uncharacterized protein</fullName>
    </submittedName>
</protein>
<dbReference type="AlphaFoldDB" id="A0AAV7VCC2"/>
<dbReference type="InterPro" id="IPR008919">
    <property type="entry name" value="Retrov_capsid_N"/>
</dbReference>
<dbReference type="PANTHER" id="PTHR33166">
    <property type="entry name" value="GAG_P30 DOMAIN-CONTAINING PROTEIN"/>
    <property type="match status" value="1"/>
</dbReference>
<dbReference type="EMBL" id="JANPWB010000003">
    <property type="protein sequence ID" value="KAJ1198997.1"/>
    <property type="molecule type" value="Genomic_DNA"/>
</dbReference>
<feature type="region of interest" description="Disordered" evidence="1">
    <location>
        <begin position="208"/>
        <end position="235"/>
    </location>
</feature>
<dbReference type="GO" id="GO:0016032">
    <property type="term" value="P:viral process"/>
    <property type="evidence" value="ECO:0007669"/>
    <property type="project" value="InterPro"/>
</dbReference>